<dbReference type="RefSeq" id="WP_048353578.1">
    <property type="nucleotide sequence ID" value="NZ_CP023481.1"/>
</dbReference>
<dbReference type="Proteomes" id="UP001341297">
    <property type="component" value="Unassembled WGS sequence"/>
</dbReference>
<dbReference type="OrthoDB" id="2943632at2"/>
<dbReference type="InterPro" id="IPR025418">
    <property type="entry name" value="YrhC-like"/>
</dbReference>
<reference evidence="2 4" key="1">
    <citation type="journal article" date="2015" name="Int. J. Syst. Evol. Microbiol.">
        <title>Bacillus glycinifermentans sp. nov., isolated from fermented soybean paste.</title>
        <authorList>
            <person name="Kim S.J."/>
            <person name="Dunlap C.A."/>
            <person name="Kwon S.W."/>
            <person name="Rooney A.P."/>
        </authorList>
    </citation>
    <scope>NUCLEOTIDE SEQUENCE [LARGE SCALE GENOMIC DNA]</scope>
    <source>
        <strain evidence="2 4">GO-13</strain>
    </source>
</reference>
<proteinExistence type="predicted"/>
<dbReference type="PATRIC" id="fig|1664069.3.peg.2588"/>
<feature type="transmembrane region" description="Helical" evidence="1">
    <location>
        <begin position="16"/>
        <end position="33"/>
    </location>
</feature>
<dbReference type="Pfam" id="PF14143">
    <property type="entry name" value="YrhC"/>
    <property type="match status" value="1"/>
</dbReference>
<organism evidence="2 4">
    <name type="scientific">Bacillus glycinifermentans</name>
    <dbReference type="NCBI Taxonomy" id="1664069"/>
    <lineage>
        <taxon>Bacteria</taxon>
        <taxon>Bacillati</taxon>
        <taxon>Bacillota</taxon>
        <taxon>Bacilli</taxon>
        <taxon>Bacillales</taxon>
        <taxon>Bacillaceae</taxon>
        <taxon>Bacillus</taxon>
    </lineage>
</organism>
<evidence type="ECO:0000313" key="3">
    <source>
        <dbReference type="EMBL" id="MEC0486952.1"/>
    </source>
</evidence>
<dbReference type="STRING" id="1664069.BGLY_3171"/>
<comment type="caution">
    <text evidence="2">The sequence shown here is derived from an EMBL/GenBank/DDBJ whole genome shotgun (WGS) entry which is preliminary data.</text>
</comment>
<keyword evidence="1" id="KW-0812">Transmembrane</keyword>
<accession>A0A0J6EQS7</accession>
<evidence type="ECO:0000313" key="4">
    <source>
        <dbReference type="Proteomes" id="UP000036168"/>
    </source>
</evidence>
<evidence type="ECO:0000256" key="1">
    <source>
        <dbReference type="SAM" id="Phobius"/>
    </source>
</evidence>
<keyword evidence="1" id="KW-0472">Membrane</keyword>
<dbReference type="AlphaFoldDB" id="A0A0J6EQS7"/>
<reference evidence="3 5" key="3">
    <citation type="submission" date="2023-03" db="EMBL/GenBank/DDBJ databases">
        <title>Agriculturally important microbes genome sequencing.</title>
        <authorList>
            <person name="Dunlap C."/>
        </authorList>
    </citation>
    <scope>NUCLEOTIDE SEQUENCE [LARGE SCALE GENOMIC DNA]</scope>
    <source>
        <strain evidence="3 5">CBP-3203</strain>
    </source>
</reference>
<sequence length="77" mass="8606">MHKKKVKSLMDDYKQFAFTLLSVSTFIYIGSVIPNQGLGTGQKTVMMLATCALLAGAFFCVKCSLKYKKQLDEMEES</sequence>
<feature type="transmembrane region" description="Helical" evidence="1">
    <location>
        <begin position="45"/>
        <end position="65"/>
    </location>
</feature>
<evidence type="ECO:0000313" key="2">
    <source>
        <dbReference type="EMBL" id="KRT95317.1"/>
    </source>
</evidence>
<dbReference type="EMBL" id="JARRTL010000025">
    <property type="protein sequence ID" value="MEC0486952.1"/>
    <property type="molecule type" value="Genomic_DNA"/>
</dbReference>
<protein>
    <submittedName>
        <fullName evidence="3">YrhC family protein</fullName>
    </submittedName>
</protein>
<accession>A0A0J6EJ04</accession>
<keyword evidence="5" id="KW-1185">Reference proteome</keyword>
<reference evidence="2" key="2">
    <citation type="submission" date="2015-10" db="EMBL/GenBank/DDBJ databases">
        <authorList>
            <person name="Gilbert D.G."/>
        </authorList>
    </citation>
    <scope>NUCLEOTIDE SEQUENCE</scope>
    <source>
        <strain evidence="2">GO-13</strain>
    </source>
</reference>
<name>A0A0J6EQS7_9BACI</name>
<dbReference type="Proteomes" id="UP000036168">
    <property type="component" value="Unassembled WGS sequence"/>
</dbReference>
<dbReference type="EMBL" id="LECW02000004">
    <property type="protein sequence ID" value="KRT95317.1"/>
    <property type="molecule type" value="Genomic_DNA"/>
</dbReference>
<evidence type="ECO:0000313" key="5">
    <source>
        <dbReference type="Proteomes" id="UP001341297"/>
    </source>
</evidence>
<keyword evidence="1" id="KW-1133">Transmembrane helix</keyword>
<gene>
    <name evidence="2" type="ORF">AB447_212560</name>
    <name evidence="3" type="ORF">P8828_19520</name>
</gene>